<keyword evidence="2" id="KW-1185">Reference proteome</keyword>
<evidence type="ECO:0000313" key="1">
    <source>
        <dbReference type="EMBL" id="SFE61050.1"/>
    </source>
</evidence>
<dbReference type="Pfam" id="PF14109">
    <property type="entry name" value="GldH_lipo"/>
    <property type="match status" value="1"/>
</dbReference>
<organism evidence="1 2">
    <name type="scientific">Sunxiuqinia elliptica</name>
    <dbReference type="NCBI Taxonomy" id="655355"/>
    <lineage>
        <taxon>Bacteria</taxon>
        <taxon>Pseudomonadati</taxon>
        <taxon>Bacteroidota</taxon>
        <taxon>Bacteroidia</taxon>
        <taxon>Marinilabiliales</taxon>
        <taxon>Prolixibacteraceae</taxon>
        <taxon>Sunxiuqinia</taxon>
    </lineage>
</organism>
<name>A0A1I2C0E7_9BACT</name>
<dbReference type="PROSITE" id="PS51257">
    <property type="entry name" value="PROKAR_LIPOPROTEIN"/>
    <property type="match status" value="1"/>
</dbReference>
<protein>
    <submittedName>
        <fullName evidence="1">Gliding motility-associated lipoprotein GldH</fullName>
    </submittedName>
</protein>
<dbReference type="NCBIfam" id="TIGR03511">
    <property type="entry name" value="GldH_lipo"/>
    <property type="match status" value="1"/>
</dbReference>
<accession>A0A1I2C0E7</accession>
<keyword evidence="1" id="KW-0449">Lipoprotein</keyword>
<reference evidence="1 2" key="1">
    <citation type="submission" date="2016-10" db="EMBL/GenBank/DDBJ databases">
        <authorList>
            <person name="de Groot N.N."/>
        </authorList>
    </citation>
    <scope>NUCLEOTIDE SEQUENCE [LARGE SCALE GENOMIC DNA]</scope>
    <source>
        <strain evidence="1 2">CGMCC 1.9156</strain>
    </source>
</reference>
<dbReference type="STRING" id="655355.SAMN05216283_101546"/>
<dbReference type="RefSeq" id="WP_093918276.1">
    <property type="nucleotide sequence ID" value="NZ_FONW01000001.1"/>
</dbReference>
<sequence>MRILLVGIVGMLLLVACDTNRVYEDYQAIDPEGWHKDSLARFQVEMEPGSDAYNLYINIRNQGDYPNSNIWLFLEVEQPDGKLLTDTVEYILAEKSGKWRGSGIGDLFDSQFIYRKNVQFEQAGAYEFRIRQGMRAQKLKGIHDVGLRIEKYNE</sequence>
<gene>
    <name evidence="1" type="ORF">SAMN05216283_101546</name>
</gene>
<dbReference type="EMBL" id="FONW01000001">
    <property type="protein sequence ID" value="SFE61050.1"/>
    <property type="molecule type" value="Genomic_DNA"/>
</dbReference>
<proteinExistence type="predicted"/>
<dbReference type="Proteomes" id="UP000198964">
    <property type="component" value="Unassembled WGS sequence"/>
</dbReference>
<dbReference type="InterPro" id="IPR020018">
    <property type="entry name" value="Motility-assoc_lipoprot_GldH"/>
</dbReference>
<evidence type="ECO:0000313" key="2">
    <source>
        <dbReference type="Proteomes" id="UP000198964"/>
    </source>
</evidence>
<dbReference type="AlphaFoldDB" id="A0A1I2C0E7"/>